<dbReference type="EMBL" id="CP039247">
    <property type="protein sequence ID" value="QCB27408.1"/>
    <property type="molecule type" value="Genomic_DNA"/>
</dbReference>
<organism evidence="3 4">
    <name type="scientific">Corynebacterium endometrii</name>
    <dbReference type="NCBI Taxonomy" id="2488819"/>
    <lineage>
        <taxon>Bacteria</taxon>
        <taxon>Bacillati</taxon>
        <taxon>Actinomycetota</taxon>
        <taxon>Actinomycetes</taxon>
        <taxon>Mycobacteriales</taxon>
        <taxon>Corynebacteriaceae</taxon>
        <taxon>Corynebacterium</taxon>
    </lineage>
</organism>
<gene>
    <name evidence="3" type="ORF">CENDO_00490</name>
</gene>
<proteinExistence type="predicted"/>
<name>A0A4V1CEA3_9CORY</name>
<dbReference type="AlphaFoldDB" id="A0A4V1CEA3"/>
<dbReference type="OrthoDB" id="4424087at2"/>
<keyword evidence="2" id="KW-0472">Membrane</keyword>
<keyword evidence="2" id="KW-1133">Transmembrane helix</keyword>
<dbReference type="KEGG" id="cee:CENDO_00490"/>
<feature type="transmembrane region" description="Helical" evidence="2">
    <location>
        <begin position="252"/>
        <end position="273"/>
    </location>
</feature>
<dbReference type="Proteomes" id="UP000296352">
    <property type="component" value="Chromosome"/>
</dbReference>
<protein>
    <submittedName>
        <fullName evidence="3">Uncharacterized protein</fullName>
    </submittedName>
</protein>
<sequence length="314" mass="35385">MALEVWALEHPNLGRIELQLGYDQDFIDAARDGSEPEAKYWPEEGQEYRPLEVGDSLVVRARKRMANPPLRAQIVVDGRLHRRLSELPDMKIPLSKRLSDRIYELSTVGGPVKKGEPFLKVQRNVVGEVQLVTLHNGPQVVEFDPPAGSRGEDYHQAMETSAVKRVAFPLLAGLGKGGWALFIILFGSVFSRIVDWLLSLLPDWDLPDWQLPQPPNIALPVPHPPKINLPVIDWPEWNLPDLPEIPAWLEFLMSYTKVWVPVLIGIVIGVVAMRNHKKSEASKLEWQAQLQECEPRESGEPPERASSPERPGSL</sequence>
<accession>A0A4V1CEA3</accession>
<dbReference type="RefSeq" id="WP_136140288.1">
    <property type="nucleotide sequence ID" value="NZ_CP039247.1"/>
</dbReference>
<feature type="region of interest" description="Disordered" evidence="1">
    <location>
        <begin position="288"/>
        <end position="314"/>
    </location>
</feature>
<evidence type="ECO:0000313" key="3">
    <source>
        <dbReference type="EMBL" id="QCB27408.1"/>
    </source>
</evidence>
<evidence type="ECO:0000313" key="4">
    <source>
        <dbReference type="Proteomes" id="UP000296352"/>
    </source>
</evidence>
<keyword evidence="4" id="KW-1185">Reference proteome</keyword>
<feature type="transmembrane region" description="Helical" evidence="2">
    <location>
        <begin position="179"/>
        <end position="201"/>
    </location>
</feature>
<keyword evidence="2" id="KW-0812">Transmembrane</keyword>
<feature type="compositionally biased region" description="Basic and acidic residues" evidence="1">
    <location>
        <begin position="293"/>
        <end position="307"/>
    </location>
</feature>
<evidence type="ECO:0000256" key="2">
    <source>
        <dbReference type="SAM" id="Phobius"/>
    </source>
</evidence>
<evidence type="ECO:0000256" key="1">
    <source>
        <dbReference type="SAM" id="MobiDB-lite"/>
    </source>
</evidence>
<reference evidence="3 4" key="1">
    <citation type="submission" date="2019-04" db="EMBL/GenBank/DDBJ databases">
        <title>Corynebacterium endometrii sp. nov., isolated from the uterus of a cow with endometritis.</title>
        <authorList>
            <person name="Ballas P."/>
            <person name="Ruckert C."/>
            <person name="Wagener K."/>
            <person name="Drillich M."/>
            <person name="Kaempfer P."/>
            <person name="Busse H.-J."/>
            <person name="Ehling-Schulz M."/>
        </authorList>
    </citation>
    <scope>NUCLEOTIDE SEQUENCE [LARGE SCALE GENOMIC DNA]</scope>
    <source>
        <strain evidence="3 4">LMM-1653</strain>
    </source>
</reference>